<dbReference type="Pfam" id="PF01368">
    <property type="entry name" value="DHH"/>
    <property type="match status" value="1"/>
</dbReference>
<dbReference type="InterPro" id="IPR051319">
    <property type="entry name" value="Oligoribo/pAp-PDE_c-di-AMP_PDE"/>
</dbReference>
<dbReference type="Pfam" id="PF02272">
    <property type="entry name" value="DHHA1"/>
    <property type="match status" value="1"/>
</dbReference>
<dbReference type="Gene3D" id="3.10.310.30">
    <property type="match status" value="1"/>
</dbReference>
<dbReference type="PROSITE" id="PS50042">
    <property type="entry name" value="CNMP_BINDING_3"/>
    <property type="match status" value="1"/>
</dbReference>
<dbReference type="EMBL" id="DVOG01000106">
    <property type="protein sequence ID" value="HIV04309.1"/>
    <property type="molecule type" value="Genomic_DNA"/>
</dbReference>
<protein>
    <submittedName>
        <fullName evidence="2">Bifunctional oligoribonuclease/PAP phosphatase NrnA</fullName>
    </submittedName>
</protein>
<dbReference type="InterPro" id="IPR003156">
    <property type="entry name" value="DHHA1_dom"/>
</dbReference>
<name>A0A9D1NKI3_9BACT</name>
<dbReference type="Proteomes" id="UP000886812">
    <property type="component" value="Unassembled WGS sequence"/>
</dbReference>
<sequence>MPKYFEEESARFAALLEKLDGKRVAVLGHVRPDGDCIGAQLALCRILRSRGVDAVCVNHHRVPYNLKNFVRDTPFFHEDEFGNGDGGRIAVSVDCGNLSRLGKTLLEKAFPQGVFAAIDHHATNEFFASEENIVIPNAAATCHMLAAFCFDCGVPVDSALAEALYVGIGTDTGQFRYPSTTADVMEIAARLVRAGASPADISRELYEQEKFGKLALLQRYLATATLLADGEVALAWIPKDAFEATGTTREDADNFVNYLRAIAGVKIACQLEQSHTGVKGSLRGAEDWARVDLLAQKLNGGGHIRAAGFNLDGADLDRDRGKIADEIVAHLRERRAAL</sequence>
<dbReference type="GO" id="GO:0003676">
    <property type="term" value="F:nucleic acid binding"/>
    <property type="evidence" value="ECO:0007669"/>
    <property type="project" value="InterPro"/>
</dbReference>
<reference evidence="2" key="1">
    <citation type="submission" date="2020-10" db="EMBL/GenBank/DDBJ databases">
        <authorList>
            <person name="Gilroy R."/>
        </authorList>
    </citation>
    <scope>NUCLEOTIDE SEQUENCE</scope>
    <source>
        <strain evidence="2">10669</strain>
    </source>
</reference>
<evidence type="ECO:0000313" key="2">
    <source>
        <dbReference type="EMBL" id="HIV04309.1"/>
    </source>
</evidence>
<comment type="caution">
    <text evidence="2">The sequence shown here is derived from an EMBL/GenBank/DDBJ whole genome shotgun (WGS) entry which is preliminary data.</text>
</comment>
<proteinExistence type="predicted"/>
<organism evidence="2 3">
    <name type="scientific">Candidatus Spyradosoma merdigallinarum</name>
    <dbReference type="NCBI Taxonomy" id="2840950"/>
    <lineage>
        <taxon>Bacteria</taxon>
        <taxon>Pseudomonadati</taxon>
        <taxon>Verrucomicrobiota</taxon>
        <taxon>Opitutia</taxon>
        <taxon>Opitutia incertae sedis</taxon>
        <taxon>Candidatus Spyradosoma</taxon>
    </lineage>
</organism>
<reference evidence="2" key="2">
    <citation type="journal article" date="2021" name="PeerJ">
        <title>Extensive microbial diversity within the chicken gut microbiome revealed by metagenomics and culture.</title>
        <authorList>
            <person name="Gilroy R."/>
            <person name="Ravi A."/>
            <person name="Getino M."/>
            <person name="Pursley I."/>
            <person name="Horton D.L."/>
            <person name="Alikhan N.F."/>
            <person name="Baker D."/>
            <person name="Gharbi K."/>
            <person name="Hall N."/>
            <person name="Watson M."/>
            <person name="Adriaenssens E.M."/>
            <person name="Foster-Nyarko E."/>
            <person name="Jarju S."/>
            <person name="Secka A."/>
            <person name="Antonio M."/>
            <person name="Oren A."/>
            <person name="Chaudhuri R.R."/>
            <person name="La Ragione R."/>
            <person name="Hildebrand F."/>
            <person name="Pallen M.J."/>
        </authorList>
    </citation>
    <scope>NUCLEOTIDE SEQUENCE</scope>
    <source>
        <strain evidence="2">10669</strain>
    </source>
</reference>
<evidence type="ECO:0000313" key="3">
    <source>
        <dbReference type="Proteomes" id="UP000886812"/>
    </source>
</evidence>
<dbReference type="InterPro" id="IPR000595">
    <property type="entry name" value="cNMP-bd_dom"/>
</dbReference>
<gene>
    <name evidence="2" type="ORF">IAC75_04060</name>
</gene>
<dbReference type="Gene3D" id="3.90.1640.10">
    <property type="entry name" value="inorganic pyrophosphatase (n-terminal core)"/>
    <property type="match status" value="1"/>
</dbReference>
<dbReference type="InterPro" id="IPR001667">
    <property type="entry name" value="DDH_dom"/>
</dbReference>
<dbReference type="AlphaFoldDB" id="A0A9D1NKI3"/>
<accession>A0A9D1NKI3</accession>
<dbReference type="InterPro" id="IPR038763">
    <property type="entry name" value="DHH_sf"/>
</dbReference>
<dbReference type="PANTHER" id="PTHR47618">
    <property type="entry name" value="BIFUNCTIONAL OLIGORIBONUCLEASE AND PAP PHOSPHATASE NRNA"/>
    <property type="match status" value="1"/>
</dbReference>
<dbReference type="PANTHER" id="PTHR47618:SF1">
    <property type="entry name" value="BIFUNCTIONAL OLIGORIBONUCLEASE AND PAP PHOSPHATASE NRNA"/>
    <property type="match status" value="1"/>
</dbReference>
<dbReference type="SUPFAM" id="SSF64182">
    <property type="entry name" value="DHH phosphoesterases"/>
    <property type="match status" value="1"/>
</dbReference>
<evidence type="ECO:0000259" key="1">
    <source>
        <dbReference type="PROSITE" id="PS50042"/>
    </source>
</evidence>
<feature type="domain" description="Cyclic nucleotide-binding" evidence="1">
    <location>
        <begin position="211"/>
        <end position="243"/>
    </location>
</feature>